<organism evidence="1 2">
    <name type="scientific">Fistulina hepatica ATCC 64428</name>
    <dbReference type="NCBI Taxonomy" id="1128425"/>
    <lineage>
        <taxon>Eukaryota</taxon>
        <taxon>Fungi</taxon>
        <taxon>Dikarya</taxon>
        <taxon>Basidiomycota</taxon>
        <taxon>Agaricomycotina</taxon>
        <taxon>Agaricomycetes</taxon>
        <taxon>Agaricomycetidae</taxon>
        <taxon>Agaricales</taxon>
        <taxon>Fistulinaceae</taxon>
        <taxon>Fistulina</taxon>
    </lineage>
</organism>
<accession>A0A0D7ABH2</accession>
<dbReference type="OrthoDB" id="2665372at2759"/>
<dbReference type="Proteomes" id="UP000054144">
    <property type="component" value="Unassembled WGS sequence"/>
</dbReference>
<sequence length="382" mass="43516">DYVDSAEPDAASDNEAYETVRLAFTQPAPGEEGFDFSHAGAEGVFHSVVHDILHRYVKYRDPRTRHDRIQQQVNSWRKQAPFLKRAYLRWKARGPPSDAVAEGRWTMTVCSLRGIREELFQPVSDSQSLNKTLARHGVIGATPNNPRIAFTFHCLETYCQLHRSCPRLSIDGFCRAIQNLHKQPQKYYLAHQFSWAYDVYLGILRAIDEDVNAALNRRDPEIQAKLLCAPCMYRLEEDAPLRPSMLVACDGNNSLKLIDSSFRIGQVRVDDRRLPSFRYLEPEEVDVFKDDVARARKPATPTHDDPDEGAHVSLDDIPWLNANELEEESQVQLRACAERWRAAAPDAKKKMTELFAVSGIFITICQHGHVLLVCDMIRSGEL</sequence>
<dbReference type="EMBL" id="KN881928">
    <property type="protein sequence ID" value="KIY47774.1"/>
    <property type="molecule type" value="Genomic_DNA"/>
</dbReference>
<dbReference type="AlphaFoldDB" id="A0A0D7ABH2"/>
<evidence type="ECO:0000313" key="1">
    <source>
        <dbReference type="EMBL" id="KIY47774.1"/>
    </source>
</evidence>
<reference evidence="1 2" key="1">
    <citation type="journal article" date="2015" name="Fungal Genet. Biol.">
        <title>Evolution of novel wood decay mechanisms in Agaricales revealed by the genome sequences of Fistulina hepatica and Cylindrobasidium torrendii.</title>
        <authorList>
            <person name="Floudas D."/>
            <person name="Held B.W."/>
            <person name="Riley R."/>
            <person name="Nagy L.G."/>
            <person name="Koehler G."/>
            <person name="Ransdell A.S."/>
            <person name="Younus H."/>
            <person name="Chow J."/>
            <person name="Chiniquy J."/>
            <person name="Lipzen A."/>
            <person name="Tritt A."/>
            <person name="Sun H."/>
            <person name="Haridas S."/>
            <person name="LaButti K."/>
            <person name="Ohm R.A."/>
            <person name="Kues U."/>
            <person name="Blanchette R.A."/>
            <person name="Grigoriev I.V."/>
            <person name="Minto R.E."/>
            <person name="Hibbett D.S."/>
        </authorList>
    </citation>
    <scope>NUCLEOTIDE SEQUENCE [LARGE SCALE GENOMIC DNA]</scope>
    <source>
        <strain evidence="1 2">ATCC 64428</strain>
    </source>
</reference>
<keyword evidence="2" id="KW-1185">Reference proteome</keyword>
<dbReference type="Pfam" id="PF18758">
    <property type="entry name" value="KDZ"/>
    <property type="match status" value="1"/>
</dbReference>
<feature type="non-terminal residue" evidence="1">
    <location>
        <position position="1"/>
    </location>
</feature>
<name>A0A0D7ABH2_9AGAR</name>
<protein>
    <recommendedName>
        <fullName evidence="3">CxC1-like cysteine cluster associated with KDZ transposases domain-containing protein</fullName>
    </recommendedName>
</protein>
<gene>
    <name evidence="1" type="ORF">FISHEDRAFT_44612</name>
</gene>
<proteinExistence type="predicted"/>
<evidence type="ECO:0000313" key="2">
    <source>
        <dbReference type="Proteomes" id="UP000054144"/>
    </source>
</evidence>
<dbReference type="InterPro" id="IPR040521">
    <property type="entry name" value="KDZ"/>
</dbReference>
<evidence type="ECO:0008006" key="3">
    <source>
        <dbReference type="Google" id="ProtNLM"/>
    </source>
</evidence>